<dbReference type="PANTHER" id="PTHR43118:SF1">
    <property type="entry name" value="RHAMNOGALACTURONAN LYASE (EUROFUNG)"/>
    <property type="match status" value="1"/>
</dbReference>
<feature type="chain" id="PRO_5039401593" description="Fibronectin type-III domain-containing protein" evidence="1">
    <location>
        <begin position="29"/>
        <end position="2093"/>
    </location>
</feature>
<dbReference type="SMART" id="SM00060">
    <property type="entry name" value="FN3"/>
    <property type="match status" value="5"/>
</dbReference>
<dbReference type="InterPro" id="IPR041624">
    <property type="entry name" value="RGI_lyase"/>
</dbReference>
<dbReference type="InterPro" id="IPR028994">
    <property type="entry name" value="Integrin_alpha_N"/>
</dbReference>
<evidence type="ECO:0000313" key="4">
    <source>
        <dbReference type="Proteomes" id="UP000683139"/>
    </source>
</evidence>
<keyword evidence="1" id="KW-0732">Signal</keyword>
<dbReference type="CDD" id="cd10318">
    <property type="entry name" value="RGL11"/>
    <property type="match status" value="1"/>
</dbReference>
<keyword evidence="4" id="KW-1185">Reference proteome</keyword>
<evidence type="ECO:0000256" key="1">
    <source>
        <dbReference type="SAM" id="SignalP"/>
    </source>
</evidence>
<dbReference type="Gene3D" id="2.60.40.10">
    <property type="entry name" value="Immunoglobulins"/>
    <property type="match status" value="6"/>
</dbReference>
<proteinExistence type="predicted"/>
<dbReference type="Pfam" id="PF21348">
    <property type="entry name" value="RGL11_C"/>
    <property type="match status" value="1"/>
</dbReference>
<dbReference type="Pfam" id="PF02368">
    <property type="entry name" value="Big_2"/>
    <property type="match status" value="1"/>
</dbReference>
<organism evidence="3 4">
    <name type="scientific">Paenibacillus montaniterrae</name>
    <dbReference type="NCBI Taxonomy" id="429341"/>
    <lineage>
        <taxon>Bacteria</taxon>
        <taxon>Bacillati</taxon>
        <taxon>Bacillota</taxon>
        <taxon>Bacilli</taxon>
        <taxon>Bacillales</taxon>
        <taxon>Paenibacillaceae</taxon>
        <taxon>Paenibacillus</taxon>
    </lineage>
</organism>
<dbReference type="RefSeq" id="WP_213515061.1">
    <property type="nucleotide sequence ID" value="NZ_BOSE01000003.1"/>
</dbReference>
<sequence>MNTKIRKIAALPLALLMVLGLISPNFLAAQTVLAEANTPLELKFNMAHPGASQTGMEEWTSIYPATPAYSPEIGYGVLDPSGLNSRDRNQPGLTPLENQFLLGVAAFRVDLPNGHYRVTVYSGDPTGSGTTNMNVSVDGSNKGRISVKAGVSSLTFEQQAVNGYIQLDFSGHLYLNGIVITELLPEIPEAPASLQATASYTSITLNWQASATDNTSYQVYRSLSGANEFEQIAAQLTEPSYQDTTAQLASSYDYYVTAVKNGYESGPSNLVTTQLQAVTEAPPAPAALSLHSVGAGSVTLAWSAAPLADSYRLYRAEQAAGPFELIADSIVNLQYSDTSADTSKIYFYQVRAVNSIGESEPSPTVQSVIYSAPVELPDSFPYRFDFGQGVAAEGYIPINEQNVYSEELGYGFSSMEGTVWGRNNDADPVKNDYAIPQPATEFKLDLPAGDYRVTVIAGDSQLASRTGIIAESMQKVQIPETEAVGYMERTFDLALIDGQLNISFNGSAPKINAITVDKLPERQPGSQPTVYLAGDSTVQTYDEYWKPEAGWGQMINRFFTSDVLFDNHAIGGRSSKTFFTEGRLDNILRSIRPGDYLLIQFGHNDATISVPERYTSVPDYKQYLKTYVNGTRQRGAEPVLVTPVGRRSFNEATGKFNVSFPEYVQGMKEVAAELNVKLVDLSALSIAFYDEIGFEATRSVFLHTDPGVYPAFPNGSTDDTHFQEYGAIQLARLVAGAISELNLPISQYVIASEAPDAVPDAPSDLIVSSISNAGATVSWSAVNGADIYKVYRKQADEAAFTLVTTSTSPLASITGMTDGTEYVVYVTAVNAKGESEPSAQASFRTKSADYKFDFQGGPDYPHPGTDAAGYTIVNLGASEATSTAYNEQRGYGLYYEAGMIARNRGYGNYAGQLPTEVLDALRDWIGYFNTGWQFRVDVPNGIYAIKLYVGDFGGSARTNLAVNGVSYGAVNAANSSYTERVINNIQVTDGKLLFHFTGSTAIANALEITTILVAPDNLHLADSTLDIEQPSISLKWNDAADIVKYRVYRQIEGSSVRELVAEPAEAEWTDENVVVGASYRYSVSAVDPGGVESVRSNELVVDLFEASNGVIDAPQQLAVAEINKNDVTIEWDAVAGAHAYAIYRSESIDGPYELVGFANAPAFTDTSVLTTIAYYFKVKALHNGLPSELSEALATPAVTTLVRQAEALDRGLVAVNTSEGVFVSWRMLGTDPSSIAFHLYRDGQRITNTPITSSTNYLDAQGTLQSVYAVAAVIDNKELPAYDQAQVWAEQYIDIPLNKPADGVTPLGDPYTYSANDTSVADLDGDGEYEIIVKWNPSNAKDNSHAGYTGNVYIDAYKLSGEQLWRIDLGRNIRAGAHYTQFMVYDLDGDGKAEVAMKTSDGTIDGTGSVIGDGSKDYRNSSGYVIIGNEYLTIFDGLTGAELATVDYDPPRGVVADWGDGYGNRVDRFAATIAYLDGERPSLVMARGVYTRIVLAAYNWRDGQLTQEWRFDTLDEGNGDYAGQGYHSLSVADVDQDGKDEIIYGQMVVDDNGKGLYTTGLGHGDALHVGNFVPSREGLEIFAVQENTGAPYGYNLRDARTGEILWGEHTGIDTGRGLIADIDPRYPGAEAWAIKGEWNSRTGGLHNATTGEQISTSIPTSNFAIWWDGDLLRELLDHDYHEAIGAGTGVIDKWDYENAKLERILTAEGTLSNNSTKGNPSLQADLLGDWREEVLWRLEDSSALRLYTTTDVTEHRIYTLMHDPNYRLAIAWQNVAYNQPPHPGFFIGEGMAEPPKPSIYLNQIAISSITIQSSSNELQAGEQLQLQAMIAPAAATNKQVAWSVTNLDGSATSKAAITSDGLLVAQSAGEVKVTARAQDGSNAAGEMIMTIKGTGGEPGEQGVIVAQPNSDGIEEAVITPELLQQLAKSKQVIQVKCSSSNCTKLLLSFTQQVTEQWTRLNAHKLEIETPLASINLGAAVVQSQKGKGKLEVLLENVQAPEAVVKATGSDTMLQLTVLYDGKEVDKLKGGVTVTLPQQLERPSSKGKWTVYRVDNNNRLTAVNNSKLNSNHQLEFKAEQNGKYVAAYVEKGKK</sequence>
<protein>
    <recommendedName>
        <fullName evidence="2">Fibronectin type-III domain-containing protein</fullName>
    </recommendedName>
</protein>
<evidence type="ECO:0000259" key="2">
    <source>
        <dbReference type="PROSITE" id="PS50853"/>
    </source>
</evidence>
<dbReference type="CDD" id="cd00063">
    <property type="entry name" value="FN3"/>
    <property type="match status" value="5"/>
</dbReference>
<dbReference type="SUPFAM" id="SSF49785">
    <property type="entry name" value="Galactose-binding domain-like"/>
    <property type="match status" value="3"/>
</dbReference>
<dbReference type="InterPro" id="IPR034641">
    <property type="entry name" value="RGL11"/>
</dbReference>
<dbReference type="InterPro" id="IPR037459">
    <property type="entry name" value="RhgT-like"/>
</dbReference>
<dbReference type="InterPro" id="IPR049366">
    <property type="entry name" value="RGL11_C"/>
</dbReference>
<feature type="domain" description="Fibronectin type-III" evidence="2">
    <location>
        <begin position="284"/>
        <end position="374"/>
    </location>
</feature>
<dbReference type="Proteomes" id="UP000683139">
    <property type="component" value="Unassembled WGS sequence"/>
</dbReference>
<dbReference type="Gene3D" id="2.60.40.1080">
    <property type="match status" value="1"/>
</dbReference>
<dbReference type="Gene3D" id="3.40.50.1110">
    <property type="entry name" value="SGNH hydrolase"/>
    <property type="match status" value="1"/>
</dbReference>
<dbReference type="SUPFAM" id="SSF49373">
    <property type="entry name" value="Invasin/intimin cell-adhesion fragments"/>
    <property type="match status" value="1"/>
</dbReference>
<dbReference type="SUPFAM" id="SSF49265">
    <property type="entry name" value="Fibronectin type III"/>
    <property type="match status" value="3"/>
</dbReference>
<dbReference type="Pfam" id="PF00657">
    <property type="entry name" value="Lipase_GDSL"/>
    <property type="match status" value="1"/>
</dbReference>
<comment type="caution">
    <text evidence="3">The sequence shown here is derived from an EMBL/GenBank/DDBJ whole genome shotgun (WGS) entry which is preliminary data.</text>
</comment>
<dbReference type="GO" id="GO:0016788">
    <property type="term" value="F:hydrolase activity, acting on ester bonds"/>
    <property type="evidence" value="ECO:0007669"/>
    <property type="project" value="InterPro"/>
</dbReference>
<dbReference type="InterPro" id="IPR049033">
    <property type="entry name" value="AGA-YXIM_GBD"/>
</dbReference>
<feature type="domain" description="Fibronectin type-III" evidence="2">
    <location>
        <begin position="1014"/>
        <end position="1106"/>
    </location>
</feature>
<dbReference type="Pfam" id="PF21254">
    <property type="entry name" value="AGA-YXIM_GBD"/>
    <property type="match status" value="1"/>
</dbReference>
<dbReference type="InterPro" id="IPR036116">
    <property type="entry name" value="FN3_sf"/>
</dbReference>
<dbReference type="SUPFAM" id="SSF52266">
    <property type="entry name" value="SGNH hydrolase"/>
    <property type="match status" value="1"/>
</dbReference>
<dbReference type="PROSITE" id="PS50853">
    <property type="entry name" value="FN3"/>
    <property type="match status" value="4"/>
</dbReference>
<dbReference type="InterPro" id="IPR036514">
    <property type="entry name" value="SGNH_hydro_sf"/>
</dbReference>
<dbReference type="InterPro" id="IPR008964">
    <property type="entry name" value="Invasin/intimin_cell_adhesion"/>
</dbReference>
<dbReference type="Gene3D" id="2.60.120.430">
    <property type="entry name" value="Galactose-binding lectin"/>
    <property type="match status" value="3"/>
</dbReference>
<dbReference type="InterPro" id="IPR013783">
    <property type="entry name" value="Ig-like_fold"/>
</dbReference>
<feature type="domain" description="Fibronectin type-III" evidence="2">
    <location>
        <begin position="761"/>
        <end position="848"/>
    </location>
</feature>
<name>A0A919YNU8_9BACL</name>
<feature type="domain" description="Fibronectin type-III" evidence="2">
    <location>
        <begin position="190"/>
        <end position="278"/>
    </location>
</feature>
<dbReference type="CDD" id="cd01821">
    <property type="entry name" value="Rhamnogalacturan_acetylesterase_like"/>
    <property type="match status" value="1"/>
</dbReference>
<dbReference type="InterPro" id="IPR008979">
    <property type="entry name" value="Galactose-bd-like_sf"/>
</dbReference>
<dbReference type="EMBL" id="BOSE01000003">
    <property type="protein sequence ID" value="GIP16660.1"/>
    <property type="molecule type" value="Genomic_DNA"/>
</dbReference>
<evidence type="ECO:0000313" key="3">
    <source>
        <dbReference type="EMBL" id="GIP16660.1"/>
    </source>
</evidence>
<dbReference type="InterPro" id="IPR003961">
    <property type="entry name" value="FN3_dom"/>
</dbReference>
<gene>
    <name evidence="3" type="ORF">J40TS1_23020</name>
</gene>
<reference evidence="3" key="1">
    <citation type="submission" date="2021-03" db="EMBL/GenBank/DDBJ databases">
        <title>Antimicrobial resistance genes in bacteria isolated from Japanese honey, and their potential for conferring macrolide and lincosamide resistance in the American foulbrood pathogen Paenibacillus larvae.</title>
        <authorList>
            <person name="Okamoto M."/>
            <person name="Kumagai M."/>
            <person name="Kanamori H."/>
            <person name="Takamatsu D."/>
        </authorList>
    </citation>
    <scope>NUCLEOTIDE SEQUENCE</scope>
    <source>
        <strain evidence="3">J40TS1</strain>
    </source>
</reference>
<accession>A0A919YNU8</accession>
<dbReference type="PANTHER" id="PTHR43118">
    <property type="entry name" value="RHAMNOGALACTURONAN LYASE (EUROFUNG)"/>
    <property type="match status" value="1"/>
</dbReference>
<dbReference type="InterPro" id="IPR001087">
    <property type="entry name" value="GDSL"/>
</dbReference>
<dbReference type="InterPro" id="IPR003343">
    <property type="entry name" value="Big_2"/>
</dbReference>
<dbReference type="SMART" id="SM00635">
    <property type="entry name" value="BID_2"/>
    <property type="match status" value="1"/>
</dbReference>
<dbReference type="Pfam" id="PF18370">
    <property type="entry name" value="RGI_lyase"/>
    <property type="match status" value="1"/>
</dbReference>
<dbReference type="SUPFAM" id="SSF69318">
    <property type="entry name" value="Integrin alpha N-terminal domain"/>
    <property type="match status" value="1"/>
</dbReference>
<feature type="signal peptide" evidence="1">
    <location>
        <begin position="1"/>
        <end position="28"/>
    </location>
</feature>
<dbReference type="Pfam" id="PF00041">
    <property type="entry name" value="fn3"/>
    <property type="match status" value="1"/>
</dbReference>